<dbReference type="InterPro" id="IPR000835">
    <property type="entry name" value="HTH_MarR-typ"/>
</dbReference>
<name>A0A163EVT2_9BACL</name>
<organism evidence="5 6">
    <name type="scientific">Bhargavaea cecembensis</name>
    <dbReference type="NCBI Taxonomy" id="394098"/>
    <lineage>
        <taxon>Bacteria</taxon>
        <taxon>Bacillati</taxon>
        <taxon>Bacillota</taxon>
        <taxon>Bacilli</taxon>
        <taxon>Bacillales</taxon>
        <taxon>Caryophanaceae</taxon>
        <taxon>Bhargavaea</taxon>
    </lineage>
</organism>
<dbReference type="PROSITE" id="PS50995">
    <property type="entry name" value="HTH_MARR_2"/>
    <property type="match status" value="1"/>
</dbReference>
<keyword evidence="3" id="KW-0804">Transcription</keyword>
<gene>
    <name evidence="5" type="ORF">AV656_12085</name>
</gene>
<dbReference type="SUPFAM" id="SSF46785">
    <property type="entry name" value="Winged helix' DNA-binding domain"/>
    <property type="match status" value="1"/>
</dbReference>
<dbReference type="InterPro" id="IPR036390">
    <property type="entry name" value="WH_DNA-bd_sf"/>
</dbReference>
<dbReference type="RefSeq" id="WP_063182418.1">
    <property type="nucleotide sequence ID" value="NZ_LQNT01000011.1"/>
</dbReference>
<evidence type="ECO:0000313" key="5">
    <source>
        <dbReference type="EMBL" id="KZE37301.1"/>
    </source>
</evidence>
<keyword evidence="1" id="KW-0805">Transcription regulation</keyword>
<evidence type="ECO:0000259" key="4">
    <source>
        <dbReference type="PROSITE" id="PS50995"/>
    </source>
</evidence>
<dbReference type="GO" id="GO:0003677">
    <property type="term" value="F:DNA binding"/>
    <property type="evidence" value="ECO:0007669"/>
    <property type="project" value="UniProtKB-KW"/>
</dbReference>
<evidence type="ECO:0000256" key="3">
    <source>
        <dbReference type="ARBA" id="ARBA00023163"/>
    </source>
</evidence>
<dbReference type="Pfam" id="PF12802">
    <property type="entry name" value="MarR_2"/>
    <property type="match status" value="1"/>
</dbReference>
<dbReference type="Proteomes" id="UP000076490">
    <property type="component" value="Unassembled WGS sequence"/>
</dbReference>
<comment type="caution">
    <text evidence="5">The sequence shown here is derived from an EMBL/GenBank/DDBJ whole genome shotgun (WGS) entry which is preliminary data.</text>
</comment>
<dbReference type="PANTHER" id="PTHR42756">
    <property type="entry name" value="TRANSCRIPTIONAL REGULATOR, MARR"/>
    <property type="match status" value="1"/>
</dbReference>
<dbReference type="GO" id="GO:0003700">
    <property type="term" value="F:DNA-binding transcription factor activity"/>
    <property type="evidence" value="ECO:0007669"/>
    <property type="project" value="InterPro"/>
</dbReference>
<dbReference type="InterPro" id="IPR036388">
    <property type="entry name" value="WH-like_DNA-bd_sf"/>
</dbReference>
<dbReference type="EMBL" id="LQNT01000011">
    <property type="protein sequence ID" value="KZE37301.1"/>
    <property type="molecule type" value="Genomic_DNA"/>
</dbReference>
<protein>
    <submittedName>
        <fullName evidence="5">MarR family transcriptional regulator</fullName>
    </submittedName>
</protein>
<dbReference type="Gene3D" id="1.10.10.10">
    <property type="entry name" value="Winged helix-like DNA-binding domain superfamily/Winged helix DNA-binding domain"/>
    <property type="match status" value="1"/>
</dbReference>
<proteinExistence type="predicted"/>
<evidence type="ECO:0000256" key="2">
    <source>
        <dbReference type="ARBA" id="ARBA00023125"/>
    </source>
</evidence>
<dbReference type="OrthoDB" id="1904211at2"/>
<sequence>MEGIFRQYLAVYRPLITRLNQLLEPHGLSYSLWQVIFYIEREGPSTLVEISNYYEVEKPSITRRVHRLEEQGVVEQIPGNDRRVKVIRLTESGETVYRDCREKISRLERKLLEGVGYEEQVLLNRLLPEIKKNLLREGGTGDEA</sequence>
<accession>A0A163EVT2</accession>
<evidence type="ECO:0000313" key="6">
    <source>
        <dbReference type="Proteomes" id="UP000076490"/>
    </source>
</evidence>
<dbReference type="PRINTS" id="PR00598">
    <property type="entry name" value="HTHMARR"/>
</dbReference>
<reference evidence="5 6" key="1">
    <citation type="submission" date="2016-01" db="EMBL/GenBank/DDBJ databases">
        <title>Whole genome sequencing of Bhargavaea cecembensis T14.</title>
        <authorList>
            <person name="Hong K.W."/>
        </authorList>
    </citation>
    <scope>NUCLEOTIDE SEQUENCE [LARGE SCALE GENOMIC DNA]</scope>
    <source>
        <strain evidence="5 6">T14</strain>
    </source>
</reference>
<dbReference type="PANTHER" id="PTHR42756:SF1">
    <property type="entry name" value="TRANSCRIPTIONAL REPRESSOR OF EMRAB OPERON"/>
    <property type="match status" value="1"/>
</dbReference>
<dbReference type="AlphaFoldDB" id="A0A163EVT2"/>
<evidence type="ECO:0000256" key="1">
    <source>
        <dbReference type="ARBA" id="ARBA00023015"/>
    </source>
</evidence>
<keyword evidence="2" id="KW-0238">DNA-binding</keyword>
<feature type="domain" description="HTH marR-type" evidence="4">
    <location>
        <begin position="1"/>
        <end position="132"/>
    </location>
</feature>
<dbReference type="SMART" id="SM00347">
    <property type="entry name" value="HTH_MARR"/>
    <property type="match status" value="1"/>
</dbReference>